<evidence type="ECO:0000256" key="3">
    <source>
        <dbReference type="ARBA" id="ARBA00022741"/>
    </source>
</evidence>
<dbReference type="GO" id="GO:0044209">
    <property type="term" value="P:AMP salvage"/>
    <property type="evidence" value="ECO:0007669"/>
    <property type="project" value="UniProtKB-UniRule"/>
</dbReference>
<dbReference type="AlphaFoldDB" id="A0A059XQW2"/>
<accession>A0A059XQW2</accession>
<dbReference type="Gene3D" id="3.40.50.300">
    <property type="entry name" value="P-loop containing nucleotide triphosphate hydrolases"/>
    <property type="match status" value="1"/>
</dbReference>
<dbReference type="EC" id="2.7.4.3" evidence="6 8"/>
<dbReference type="HAMAP" id="MF_00235">
    <property type="entry name" value="Adenylate_kinase_Adk"/>
    <property type="match status" value="1"/>
</dbReference>
<evidence type="ECO:0000256" key="7">
    <source>
        <dbReference type="RuleBase" id="RU003330"/>
    </source>
</evidence>
<dbReference type="EMBL" id="CP007521">
    <property type="protein sequence ID" value="AIA29435.1"/>
    <property type="molecule type" value="Genomic_DNA"/>
</dbReference>
<dbReference type="GO" id="GO:0008270">
    <property type="term" value="F:zinc ion binding"/>
    <property type="evidence" value="ECO:0007669"/>
    <property type="project" value="UniProtKB-UniRule"/>
</dbReference>
<sequence length="219" mass="24300">MIKDSQPKLNMVFMGPPGVGKGTVAGIIAKDYGYIHLSTGSIFREEIASQSALGLKVSEIVKSGQYVPDEITNEIVKNKLIELIGEQKSVILDGYPRTINQAQFLDSIEGFEYAVVSLHADDDLVLKRLSGRRFCPQCKSGYHIEYMPSKLGDKCEKDGALLFTRADDSLDSIRVRQKIYHDSTQPLLDFYQENGRVISIDANGNASDIALEVLNKIKK</sequence>
<evidence type="ECO:0000256" key="4">
    <source>
        <dbReference type="ARBA" id="ARBA00022777"/>
    </source>
</evidence>
<feature type="binding site" evidence="6">
    <location>
        <position position="158"/>
    </location>
    <ligand>
        <name>Zn(2+)</name>
        <dbReference type="ChEBI" id="CHEBI:29105"/>
        <note>structural</note>
    </ligand>
</feature>
<feature type="binding site" evidence="6">
    <location>
        <position position="135"/>
    </location>
    <ligand>
        <name>Zn(2+)</name>
        <dbReference type="ChEBI" id="CHEBI:29105"/>
        <note>structural</note>
    </ligand>
</feature>
<dbReference type="InterPro" id="IPR033690">
    <property type="entry name" value="Adenylat_kinase_CS"/>
</dbReference>
<feature type="region of interest" description="NMP" evidence="6">
    <location>
        <begin position="38"/>
        <end position="67"/>
    </location>
</feature>
<reference evidence="10 11" key="1">
    <citation type="journal article" date="2014" name="Genome Announc.">
        <title>Complete Genome Sequence of the Bovine Mastitis Pathogen Mycoplasma californicum Strain ST-6T (ATCC 33461T).</title>
        <authorList>
            <person name="Calcutt M.J."/>
            <person name="Foecking M.F."/>
            <person name="Fox L.K."/>
        </authorList>
    </citation>
    <scope>NUCLEOTIDE SEQUENCE [LARGE SCALE GENOMIC DNA]</scope>
    <source>
        <strain evidence="10 11">ST-6</strain>
    </source>
</reference>
<dbReference type="PANTHER" id="PTHR23359">
    <property type="entry name" value="NUCLEOTIDE KINASE"/>
    <property type="match status" value="1"/>
</dbReference>
<feature type="binding site" evidence="6">
    <location>
        <position position="39"/>
    </location>
    <ligand>
        <name>AMP</name>
        <dbReference type="ChEBI" id="CHEBI:456215"/>
    </ligand>
</feature>
<feature type="binding site" evidence="6">
    <location>
        <position position="204"/>
    </location>
    <ligand>
        <name>ATP</name>
        <dbReference type="ChEBI" id="CHEBI:30616"/>
    </ligand>
</feature>
<feature type="binding site" evidence="6">
    <location>
        <begin position="65"/>
        <end position="67"/>
    </location>
    <ligand>
        <name>AMP</name>
        <dbReference type="ChEBI" id="CHEBI:456215"/>
    </ligand>
</feature>
<dbReference type="KEGG" id="mcr:MCFN_01455"/>
<comment type="subunit">
    <text evidence="6 8">Monomer.</text>
</comment>
<dbReference type="GO" id="GO:0005737">
    <property type="term" value="C:cytoplasm"/>
    <property type="evidence" value="ECO:0007669"/>
    <property type="project" value="UniProtKB-SubCell"/>
</dbReference>
<feature type="binding site" evidence="6">
    <location>
        <position position="176"/>
    </location>
    <ligand>
        <name>AMP</name>
        <dbReference type="ChEBI" id="CHEBI:456215"/>
    </ligand>
</feature>
<dbReference type="GO" id="GO:0005524">
    <property type="term" value="F:ATP binding"/>
    <property type="evidence" value="ECO:0007669"/>
    <property type="project" value="UniProtKB-UniRule"/>
</dbReference>
<feature type="binding site" evidence="6">
    <location>
        <position position="165"/>
    </location>
    <ligand>
        <name>AMP</name>
        <dbReference type="ChEBI" id="CHEBI:456215"/>
    </ligand>
</feature>
<feature type="binding site" evidence="6">
    <location>
        <position position="132"/>
    </location>
    <ligand>
        <name>ATP</name>
        <dbReference type="ChEBI" id="CHEBI:30616"/>
    </ligand>
</feature>
<dbReference type="PROSITE" id="PS00113">
    <property type="entry name" value="ADENYLATE_KINASE"/>
    <property type="match status" value="1"/>
</dbReference>
<feature type="binding site" evidence="6">
    <location>
        <begin position="18"/>
        <end position="23"/>
    </location>
    <ligand>
        <name>ATP</name>
        <dbReference type="ChEBI" id="CHEBI:30616"/>
    </ligand>
</feature>
<keyword evidence="5 6" id="KW-0067">ATP-binding</keyword>
<evidence type="ECO:0000313" key="10">
    <source>
        <dbReference type="EMBL" id="AIA29435.1"/>
    </source>
</evidence>
<organism evidence="10 11">
    <name type="scientific">Mycoplasmopsis californica</name>
    <dbReference type="NCBI Taxonomy" id="2113"/>
    <lineage>
        <taxon>Bacteria</taxon>
        <taxon>Bacillati</taxon>
        <taxon>Mycoplasmatota</taxon>
        <taxon>Mycoplasmoidales</taxon>
        <taxon>Metamycoplasmataceae</taxon>
        <taxon>Mycoplasmopsis</taxon>
    </lineage>
</organism>
<dbReference type="InterPro" id="IPR006259">
    <property type="entry name" value="Adenyl_kin_sub"/>
</dbReference>
<evidence type="ECO:0000256" key="8">
    <source>
        <dbReference type="RuleBase" id="RU003331"/>
    </source>
</evidence>
<comment type="pathway">
    <text evidence="6">Purine metabolism; AMP biosynthesis via salvage pathway; AMP from ADP: step 1/1.</text>
</comment>
<feature type="domain" description="Adenylate kinase active site lid" evidence="9">
    <location>
        <begin position="132"/>
        <end position="167"/>
    </location>
</feature>
<evidence type="ECO:0000256" key="5">
    <source>
        <dbReference type="ARBA" id="ARBA00022840"/>
    </source>
</evidence>
<keyword evidence="6" id="KW-0862">Zinc</keyword>
<comment type="similarity">
    <text evidence="6 7">Belongs to the adenylate kinase family.</text>
</comment>
<dbReference type="NCBIfam" id="TIGR01351">
    <property type="entry name" value="adk"/>
    <property type="match status" value="1"/>
</dbReference>
<comment type="catalytic activity">
    <reaction evidence="6 8">
        <text>AMP + ATP = 2 ADP</text>
        <dbReference type="Rhea" id="RHEA:12973"/>
        <dbReference type="ChEBI" id="CHEBI:30616"/>
        <dbReference type="ChEBI" id="CHEBI:456215"/>
        <dbReference type="ChEBI" id="CHEBI:456216"/>
        <dbReference type="EC" id="2.7.4.3"/>
    </reaction>
</comment>
<dbReference type="RefSeq" id="WP_038561492.1">
    <property type="nucleotide sequence ID" value="NZ_CP007521.1"/>
</dbReference>
<evidence type="ECO:0000259" key="9">
    <source>
        <dbReference type="Pfam" id="PF05191"/>
    </source>
</evidence>
<dbReference type="GO" id="GO:0004017">
    <property type="term" value="F:AMP kinase activity"/>
    <property type="evidence" value="ECO:0007669"/>
    <property type="project" value="UniProtKB-UniRule"/>
</dbReference>
<dbReference type="eggNOG" id="COG0563">
    <property type="taxonomic scope" value="Bacteria"/>
</dbReference>
<keyword evidence="2 6" id="KW-0545">Nucleotide biosynthesis</keyword>
<dbReference type="InterPro" id="IPR027417">
    <property type="entry name" value="P-loop_NTPase"/>
</dbReference>
<comment type="subcellular location">
    <subcellularLocation>
        <location evidence="6 8">Cytoplasm</location>
    </subcellularLocation>
</comment>
<keyword evidence="6" id="KW-0963">Cytoplasm</keyword>
<name>A0A059XQW2_9BACT</name>
<keyword evidence="3 6" id="KW-0547">Nucleotide-binding</keyword>
<gene>
    <name evidence="6 10" type="primary">adk</name>
    <name evidence="10" type="ORF">MCFN_01455</name>
</gene>
<feature type="binding site" evidence="6">
    <location>
        <position position="138"/>
    </location>
    <ligand>
        <name>Zn(2+)</name>
        <dbReference type="ChEBI" id="CHEBI:29105"/>
        <note>structural</note>
    </ligand>
</feature>
<evidence type="ECO:0000313" key="11">
    <source>
        <dbReference type="Proteomes" id="UP000027088"/>
    </source>
</evidence>
<comment type="caution">
    <text evidence="6">Lacks conserved residue(s) required for the propagation of feature annotation.</text>
</comment>
<dbReference type="SUPFAM" id="SSF52540">
    <property type="entry name" value="P-loop containing nucleoside triphosphate hydrolases"/>
    <property type="match status" value="1"/>
</dbReference>
<feature type="binding site" evidence="6">
    <location>
        <position position="44"/>
    </location>
    <ligand>
        <name>AMP</name>
        <dbReference type="ChEBI" id="CHEBI:456215"/>
    </ligand>
</feature>
<evidence type="ECO:0000256" key="1">
    <source>
        <dbReference type="ARBA" id="ARBA00022679"/>
    </source>
</evidence>
<keyword evidence="11" id="KW-1185">Reference proteome</keyword>
<dbReference type="Proteomes" id="UP000027088">
    <property type="component" value="Chromosome"/>
</dbReference>
<dbReference type="CDD" id="cd01428">
    <property type="entry name" value="ADK"/>
    <property type="match status" value="1"/>
</dbReference>
<comment type="function">
    <text evidence="6">Catalyzes the reversible transfer of the terminal phosphate group between ATP and AMP. Plays an important role in cellular energy homeostasis and in adenine nucleotide metabolism.</text>
</comment>
<feature type="binding site" evidence="6">
    <location>
        <begin position="94"/>
        <end position="97"/>
    </location>
    <ligand>
        <name>AMP</name>
        <dbReference type="ChEBI" id="CHEBI:456215"/>
    </ligand>
</feature>
<proteinExistence type="inferred from homology"/>
<dbReference type="SUPFAM" id="SSF57774">
    <property type="entry name" value="Microbial and mitochondrial ADK, insert 'zinc finger' domain"/>
    <property type="match status" value="1"/>
</dbReference>
<comment type="domain">
    <text evidence="6">Consists of three domains, a large central CORE domain and two small peripheral domains, NMPbind and LID, which undergo movements during catalysis. The LID domain closes over the site of phosphoryl transfer upon ATP binding. Assembling and dissambling the active center during each catalytic cycle provides an effective means to prevent ATP hydrolysis. Some bacteria have evolved a zinc-coordinating structure that stabilizes the LID domain.</text>
</comment>
<evidence type="ECO:0000256" key="6">
    <source>
        <dbReference type="HAMAP-Rule" id="MF_00235"/>
    </source>
</evidence>
<keyword evidence="6" id="KW-0479">Metal-binding</keyword>
<dbReference type="Pfam" id="PF00406">
    <property type="entry name" value="ADK"/>
    <property type="match status" value="1"/>
</dbReference>
<dbReference type="UniPathway" id="UPA00588">
    <property type="reaction ID" value="UER00649"/>
</dbReference>
<keyword evidence="1 6" id="KW-0808">Transferase</keyword>
<dbReference type="InterPro" id="IPR007862">
    <property type="entry name" value="Adenylate_kinase_lid-dom"/>
</dbReference>
<feature type="binding site" evidence="6">
    <location>
        <position position="155"/>
    </location>
    <ligand>
        <name>Zn(2+)</name>
        <dbReference type="ChEBI" id="CHEBI:29105"/>
        <note>structural</note>
    </ligand>
</feature>
<feature type="region of interest" description="LID" evidence="6">
    <location>
        <begin position="131"/>
        <end position="168"/>
    </location>
</feature>
<dbReference type="PRINTS" id="PR00094">
    <property type="entry name" value="ADENYLTKNASE"/>
</dbReference>
<feature type="binding site" evidence="6">
    <location>
        <position position="101"/>
    </location>
    <ligand>
        <name>AMP</name>
        <dbReference type="ChEBI" id="CHEBI:456215"/>
    </ligand>
</feature>
<dbReference type="InterPro" id="IPR000850">
    <property type="entry name" value="Adenylat/UMP-CMP_kin"/>
</dbReference>
<dbReference type="Pfam" id="PF05191">
    <property type="entry name" value="ADK_lid"/>
    <property type="match status" value="1"/>
</dbReference>
<protein>
    <recommendedName>
        <fullName evidence="6 8">Adenylate kinase</fullName>
        <shortName evidence="6">AK</shortName>
        <ecNumber evidence="6 8">2.7.4.3</ecNumber>
    </recommendedName>
    <alternativeName>
        <fullName evidence="6">ATP-AMP transphosphorylase</fullName>
    </alternativeName>
    <alternativeName>
        <fullName evidence="6">ATP:AMP phosphotransferase</fullName>
    </alternativeName>
    <alternativeName>
        <fullName evidence="6">Adenylate monophosphate kinase</fullName>
    </alternativeName>
</protein>
<dbReference type="InterPro" id="IPR036193">
    <property type="entry name" value="ADK_active_lid_dom_sf"/>
</dbReference>
<keyword evidence="4 6" id="KW-0418">Kinase</keyword>
<evidence type="ECO:0000256" key="2">
    <source>
        <dbReference type="ARBA" id="ARBA00022727"/>
    </source>
</evidence>